<dbReference type="CDD" id="cd01673">
    <property type="entry name" value="dNK"/>
    <property type="match status" value="1"/>
</dbReference>
<dbReference type="InterPro" id="IPR002624">
    <property type="entry name" value="DCK/DGK"/>
</dbReference>
<feature type="domain" description="Deoxynucleoside kinase" evidence="3">
    <location>
        <begin position="7"/>
        <end position="199"/>
    </location>
</feature>
<feature type="active site" description="Proton acceptor" evidence="1">
    <location>
        <position position="81"/>
    </location>
</feature>
<sequence length="213" mass="25765">MFPYNYITIEGNIGSGKTSFCKMMHEEYSCRLILEQFDDNPFLPFFYEDMNRFALTVELFFMTERMKQLQKHLLYQDLFHDFTLADYTFVKTLLFARKNLADDEYRIFQKLFNTLNNSFPNPDLLVYFHRSVDILQKNISKRGREYEKNISDEYLLKIQNSYFEYFRNILTFPVLIIDLNDIDFVANKKNYEHIKNLLKKEYLPGVHRISLIL</sequence>
<dbReference type="Proteomes" id="UP001156666">
    <property type="component" value="Unassembled WGS sequence"/>
</dbReference>
<keyword evidence="2" id="KW-0067">ATP-binding</keyword>
<evidence type="ECO:0000313" key="5">
    <source>
        <dbReference type="Proteomes" id="UP001156666"/>
    </source>
</evidence>
<gene>
    <name evidence="4" type="ORF">GCM10007940_43060</name>
</gene>
<evidence type="ECO:0000259" key="3">
    <source>
        <dbReference type="Pfam" id="PF01712"/>
    </source>
</evidence>
<evidence type="ECO:0000313" key="4">
    <source>
        <dbReference type="EMBL" id="GLR19690.1"/>
    </source>
</evidence>
<proteinExistence type="predicted"/>
<comment type="caution">
    <text evidence="4">The sequence shown here is derived from an EMBL/GenBank/DDBJ whole genome shotgun (WGS) entry which is preliminary data.</text>
</comment>
<reference evidence="4" key="1">
    <citation type="journal article" date="2014" name="Int. J. Syst. Evol. Microbiol.">
        <title>Complete genome sequence of Corynebacterium casei LMG S-19264T (=DSM 44701T), isolated from a smear-ripened cheese.</title>
        <authorList>
            <consortium name="US DOE Joint Genome Institute (JGI-PGF)"/>
            <person name="Walter F."/>
            <person name="Albersmeier A."/>
            <person name="Kalinowski J."/>
            <person name="Ruckert C."/>
        </authorList>
    </citation>
    <scope>NUCLEOTIDE SEQUENCE</scope>
    <source>
        <strain evidence="4">NBRC 108769</strain>
    </source>
</reference>
<dbReference type="GO" id="GO:0005737">
    <property type="term" value="C:cytoplasm"/>
    <property type="evidence" value="ECO:0007669"/>
    <property type="project" value="TreeGrafter"/>
</dbReference>
<dbReference type="Pfam" id="PF01712">
    <property type="entry name" value="dNK"/>
    <property type="match status" value="1"/>
</dbReference>
<keyword evidence="5" id="KW-1185">Reference proteome</keyword>
<dbReference type="SUPFAM" id="SSF52540">
    <property type="entry name" value="P-loop containing nucleoside triphosphate hydrolases"/>
    <property type="match status" value="1"/>
</dbReference>
<organism evidence="4 5">
    <name type="scientific">Portibacter lacus</name>
    <dbReference type="NCBI Taxonomy" id="1099794"/>
    <lineage>
        <taxon>Bacteria</taxon>
        <taxon>Pseudomonadati</taxon>
        <taxon>Bacteroidota</taxon>
        <taxon>Saprospiria</taxon>
        <taxon>Saprospirales</taxon>
        <taxon>Haliscomenobacteraceae</taxon>
        <taxon>Portibacter</taxon>
    </lineage>
</organism>
<dbReference type="InterPro" id="IPR031314">
    <property type="entry name" value="DNK_dom"/>
</dbReference>
<protein>
    <recommendedName>
        <fullName evidence="3">Deoxynucleoside kinase domain-containing protein</fullName>
    </recommendedName>
</protein>
<evidence type="ECO:0000256" key="1">
    <source>
        <dbReference type="PIRSR" id="PIRSR000705-1"/>
    </source>
</evidence>
<dbReference type="GO" id="GO:0019136">
    <property type="term" value="F:deoxynucleoside kinase activity"/>
    <property type="evidence" value="ECO:0007669"/>
    <property type="project" value="InterPro"/>
</dbReference>
<feature type="binding site" evidence="2">
    <location>
        <begin position="11"/>
        <end position="19"/>
    </location>
    <ligand>
        <name>ATP</name>
        <dbReference type="ChEBI" id="CHEBI:30616"/>
    </ligand>
</feature>
<dbReference type="RefSeq" id="WP_235295092.1">
    <property type="nucleotide sequence ID" value="NZ_BSOH01000031.1"/>
</dbReference>
<reference evidence="4" key="2">
    <citation type="submission" date="2023-01" db="EMBL/GenBank/DDBJ databases">
        <title>Draft genome sequence of Portibacter lacus strain NBRC 108769.</title>
        <authorList>
            <person name="Sun Q."/>
            <person name="Mori K."/>
        </authorList>
    </citation>
    <scope>NUCLEOTIDE SEQUENCE</scope>
    <source>
        <strain evidence="4">NBRC 108769</strain>
    </source>
</reference>
<keyword evidence="2" id="KW-0547">Nucleotide-binding</keyword>
<evidence type="ECO:0000256" key="2">
    <source>
        <dbReference type="PIRSR" id="PIRSR000705-3"/>
    </source>
</evidence>
<name>A0AA37SV29_9BACT</name>
<dbReference type="InterPro" id="IPR050566">
    <property type="entry name" value="Deoxyribonucleoside_kinase"/>
</dbReference>
<dbReference type="PANTHER" id="PTHR10513:SF46">
    <property type="entry name" value="DEOXYGUANOSINE KINASE"/>
    <property type="match status" value="1"/>
</dbReference>
<dbReference type="EMBL" id="BSOH01000031">
    <property type="protein sequence ID" value="GLR19690.1"/>
    <property type="molecule type" value="Genomic_DNA"/>
</dbReference>
<dbReference type="InterPro" id="IPR027417">
    <property type="entry name" value="P-loop_NTPase"/>
</dbReference>
<accession>A0AA37SV29</accession>
<dbReference type="GO" id="GO:0005524">
    <property type="term" value="F:ATP binding"/>
    <property type="evidence" value="ECO:0007669"/>
    <property type="project" value="UniProtKB-KW"/>
</dbReference>
<dbReference type="PANTHER" id="PTHR10513">
    <property type="entry name" value="DEOXYNUCLEOSIDE KINASE"/>
    <property type="match status" value="1"/>
</dbReference>
<dbReference type="AlphaFoldDB" id="A0AA37SV29"/>
<dbReference type="Gene3D" id="3.40.50.300">
    <property type="entry name" value="P-loop containing nucleotide triphosphate hydrolases"/>
    <property type="match status" value="1"/>
</dbReference>
<dbReference type="PIRSF" id="PIRSF000705">
    <property type="entry name" value="DNK"/>
    <property type="match status" value="1"/>
</dbReference>